<dbReference type="AlphaFoldDB" id="A0A9P0AFI9"/>
<feature type="transmembrane region" description="Helical" evidence="1">
    <location>
        <begin position="382"/>
        <end position="401"/>
    </location>
</feature>
<dbReference type="Pfam" id="PF20146">
    <property type="entry name" value="NRF"/>
    <property type="match status" value="1"/>
</dbReference>
<feature type="transmembrane region" description="Helical" evidence="1">
    <location>
        <begin position="588"/>
        <end position="611"/>
    </location>
</feature>
<feature type="transmembrane region" description="Helical" evidence="1">
    <location>
        <begin position="623"/>
        <end position="643"/>
    </location>
</feature>
<feature type="transmembrane region" description="Helical" evidence="1">
    <location>
        <begin position="341"/>
        <end position="362"/>
    </location>
</feature>
<accession>A0A9P0AFI9</accession>
<dbReference type="Proteomes" id="UP001152759">
    <property type="component" value="Chromosome 7"/>
</dbReference>
<dbReference type="KEGG" id="btab:109032129"/>
<feature type="transmembrane region" description="Helical" evidence="1">
    <location>
        <begin position="664"/>
        <end position="684"/>
    </location>
</feature>
<dbReference type="PANTHER" id="PTHR11161:SF4">
    <property type="entry name" value="DROP DEAD"/>
    <property type="match status" value="1"/>
</dbReference>
<feature type="signal peptide" evidence="2">
    <location>
        <begin position="1"/>
        <end position="26"/>
    </location>
</feature>
<feature type="transmembrane region" description="Helical" evidence="1">
    <location>
        <begin position="512"/>
        <end position="529"/>
    </location>
</feature>
<dbReference type="SMART" id="SM00703">
    <property type="entry name" value="NRF"/>
    <property type="match status" value="1"/>
</dbReference>
<reference evidence="4" key="1">
    <citation type="submission" date="2021-12" db="EMBL/GenBank/DDBJ databases">
        <authorList>
            <person name="King R."/>
        </authorList>
    </citation>
    <scope>NUCLEOTIDE SEQUENCE</scope>
</reference>
<dbReference type="Pfam" id="PF01757">
    <property type="entry name" value="Acyl_transf_3"/>
    <property type="match status" value="1"/>
</dbReference>
<keyword evidence="1" id="KW-1133">Transmembrane helix</keyword>
<evidence type="ECO:0000313" key="4">
    <source>
        <dbReference type="EMBL" id="CAH0393444.1"/>
    </source>
</evidence>
<keyword evidence="1" id="KW-0812">Transmembrane</keyword>
<feature type="transmembrane region" description="Helical" evidence="1">
    <location>
        <begin position="704"/>
        <end position="722"/>
    </location>
</feature>
<dbReference type="PANTHER" id="PTHR11161">
    <property type="entry name" value="O-ACYLTRANSFERASE"/>
    <property type="match status" value="1"/>
</dbReference>
<feature type="domain" description="Nose resistant-to-fluoxetine protein N-terminal" evidence="3">
    <location>
        <begin position="103"/>
        <end position="252"/>
    </location>
</feature>
<gene>
    <name evidence="4" type="ORF">BEMITA_LOCUS11847</name>
</gene>
<organism evidence="4 5">
    <name type="scientific">Bemisia tabaci</name>
    <name type="common">Sweetpotato whitefly</name>
    <name type="synonym">Aleurodes tabaci</name>
    <dbReference type="NCBI Taxonomy" id="7038"/>
    <lineage>
        <taxon>Eukaryota</taxon>
        <taxon>Metazoa</taxon>
        <taxon>Ecdysozoa</taxon>
        <taxon>Arthropoda</taxon>
        <taxon>Hexapoda</taxon>
        <taxon>Insecta</taxon>
        <taxon>Pterygota</taxon>
        <taxon>Neoptera</taxon>
        <taxon>Paraneoptera</taxon>
        <taxon>Hemiptera</taxon>
        <taxon>Sternorrhyncha</taxon>
        <taxon>Aleyrodoidea</taxon>
        <taxon>Aleyrodidae</taxon>
        <taxon>Aleyrodinae</taxon>
        <taxon>Bemisia</taxon>
    </lineage>
</organism>
<feature type="transmembrane region" description="Helical" evidence="1">
    <location>
        <begin position="266"/>
        <end position="287"/>
    </location>
</feature>
<protein>
    <recommendedName>
        <fullName evidence="3">Nose resistant-to-fluoxetine protein N-terminal domain-containing protein</fullName>
    </recommendedName>
</protein>
<dbReference type="InterPro" id="IPR052728">
    <property type="entry name" value="O2_lipid_transport_reg"/>
</dbReference>
<dbReference type="InterPro" id="IPR006621">
    <property type="entry name" value="Nose-resist-to-fluoxetine_N"/>
</dbReference>
<dbReference type="GO" id="GO:0016747">
    <property type="term" value="F:acyltransferase activity, transferring groups other than amino-acyl groups"/>
    <property type="evidence" value="ECO:0007669"/>
    <property type="project" value="InterPro"/>
</dbReference>
<sequence>MSSACFRPCAWRVLVCFSALLALGSAFEEIDDRVVTKYLSVSTKNHSIKTPRVGDGDEVCLRPNCGTSGGPSPLAGAANASEYHRFVANFPSPIDFLPVDSRDEKCAADSRSVLYNYQLFQLWALRMVDSMAKVPSGLLEGNVNHLGHFDECVMAKADDDSFSGQYCLAAVKYRLPENLKHMDQLLHSYYYMNSDLDDPGHRIPHFSSSDWALCVPTSCSHTDVERRIRQVLDGATRDFHSGNFSLDVVVRHDMCQSKHQIPPVHLTSPAVLFFLFFLFLCMVATILDYRTSASETETPKLNEKGLAGKLLYAFSVRRNLNVICDMKPGPGEIPCLHGARFLAAIALLLSHKTMALFYIPFVNRNQMVTNMSGAWSVIGRTAIIYTDVFIYISGILTGANLLKQLSKNSKLNLVDIYANRWCRFTPNLLVVILFCTYILPSLGSGPMWNLVVSRHADLCTNNAWRSLMYIHNYFGFENMCLTHTHQLGIDMQLFIAAPLFVYCMWRWPRFGIPFTIVMAVLSTALRFYVSYQNNLTVVIVFGISVSQLFDVANLSYILPTHRLTIYLMGTLTAYYLHHKKDQLKISKATLYFGWTVAIISGLWALLGPYKMSFMDFKYDPMEAAFYTAFAPVIWGFFLVWSVIMVEHNHAGWFGTFLSLPCFKMFTQIAYAIYLTQFPIFFYNIGRVRTSMEHSPWMMFNFGEFSFIFLTSTVLTVMFDLPFQHVRKLLWPSFKSSYNVEQAFQSKTESASAVISNKKDSDVSSKLKELENNNIIFDLCKKSK</sequence>
<feature type="chain" id="PRO_5040194030" description="Nose resistant-to-fluoxetine protein N-terminal domain-containing protein" evidence="2">
    <location>
        <begin position="27"/>
        <end position="783"/>
    </location>
</feature>
<feature type="transmembrane region" description="Helical" evidence="1">
    <location>
        <begin position="535"/>
        <end position="558"/>
    </location>
</feature>
<name>A0A9P0AFI9_BEMTA</name>
<dbReference type="EMBL" id="OU963868">
    <property type="protein sequence ID" value="CAH0393444.1"/>
    <property type="molecule type" value="Genomic_DNA"/>
</dbReference>
<evidence type="ECO:0000313" key="5">
    <source>
        <dbReference type="Proteomes" id="UP001152759"/>
    </source>
</evidence>
<evidence type="ECO:0000259" key="3">
    <source>
        <dbReference type="SMART" id="SM00703"/>
    </source>
</evidence>
<evidence type="ECO:0000256" key="1">
    <source>
        <dbReference type="SAM" id="Phobius"/>
    </source>
</evidence>
<keyword evidence="2" id="KW-0732">Signal</keyword>
<dbReference type="InterPro" id="IPR002656">
    <property type="entry name" value="Acyl_transf_3_dom"/>
</dbReference>
<keyword evidence="1" id="KW-0472">Membrane</keyword>
<keyword evidence="5" id="KW-1185">Reference proteome</keyword>
<evidence type="ECO:0000256" key="2">
    <source>
        <dbReference type="SAM" id="SignalP"/>
    </source>
</evidence>
<proteinExistence type="predicted"/>